<dbReference type="Pfam" id="PF08268">
    <property type="entry name" value="FBA_3"/>
    <property type="match status" value="1"/>
</dbReference>
<reference evidence="2 3" key="1">
    <citation type="submission" date="2024-11" db="EMBL/GenBank/DDBJ databases">
        <title>A near-complete genome assembly of Cinchona calisaya.</title>
        <authorList>
            <person name="Lian D.C."/>
            <person name="Zhao X.W."/>
            <person name="Wei L."/>
        </authorList>
    </citation>
    <scope>NUCLEOTIDE SEQUENCE [LARGE SCALE GENOMIC DNA]</scope>
    <source>
        <tissue evidence="2">Nenye</tissue>
    </source>
</reference>
<dbReference type="PANTHER" id="PTHR31672:SF13">
    <property type="entry name" value="F-BOX PROTEIN CPR30-LIKE"/>
    <property type="match status" value="1"/>
</dbReference>
<gene>
    <name evidence="2" type="ORF">ACH5RR_031227</name>
</gene>
<keyword evidence="3" id="KW-1185">Reference proteome</keyword>
<dbReference type="InterPro" id="IPR013187">
    <property type="entry name" value="F-box-assoc_dom_typ3"/>
</dbReference>
<evidence type="ECO:0000313" key="3">
    <source>
        <dbReference type="Proteomes" id="UP001630127"/>
    </source>
</evidence>
<dbReference type="InterPro" id="IPR017451">
    <property type="entry name" value="F-box-assoc_interact_dom"/>
</dbReference>
<organism evidence="2 3">
    <name type="scientific">Cinchona calisaya</name>
    <dbReference type="NCBI Taxonomy" id="153742"/>
    <lineage>
        <taxon>Eukaryota</taxon>
        <taxon>Viridiplantae</taxon>
        <taxon>Streptophyta</taxon>
        <taxon>Embryophyta</taxon>
        <taxon>Tracheophyta</taxon>
        <taxon>Spermatophyta</taxon>
        <taxon>Magnoliopsida</taxon>
        <taxon>eudicotyledons</taxon>
        <taxon>Gunneridae</taxon>
        <taxon>Pentapetalae</taxon>
        <taxon>asterids</taxon>
        <taxon>lamiids</taxon>
        <taxon>Gentianales</taxon>
        <taxon>Rubiaceae</taxon>
        <taxon>Cinchonoideae</taxon>
        <taxon>Cinchoneae</taxon>
        <taxon>Cinchona</taxon>
    </lineage>
</organism>
<sequence length="246" mass="28176">MYPSVSGICYDPCTDDYKVLIGLESENSTPTCRYCELFLVAGLKDKHWKHVESPYGYHSCSKGVLISGFLHWEAYSVHFSDESHKIFAFDPKTNVVSEVPLPLFMDGEKFSLPGLGVLDGCLSITCRGWDEKNSLPANIFEVFTMREYGNQESWIPLFEISNSYHELPCYMKLTHLFFMRNGDVLMLLKHRTIFRYNPRTKRYIYFKVEEDSSKYGALHLLKVLLRLPVMSGILGNIEGLGTNILG</sequence>
<comment type="caution">
    <text evidence="2">The sequence shown here is derived from an EMBL/GenBank/DDBJ whole genome shotgun (WGS) entry which is preliminary data.</text>
</comment>
<evidence type="ECO:0000313" key="2">
    <source>
        <dbReference type="EMBL" id="KAL3505845.1"/>
    </source>
</evidence>
<protein>
    <recommendedName>
        <fullName evidence="1">F-box associated beta-propeller type 3 domain-containing protein</fullName>
    </recommendedName>
</protein>
<accession>A0ABD2YI27</accession>
<evidence type="ECO:0000259" key="1">
    <source>
        <dbReference type="Pfam" id="PF08268"/>
    </source>
</evidence>
<dbReference type="AlphaFoldDB" id="A0ABD2YI27"/>
<proteinExistence type="predicted"/>
<dbReference type="EMBL" id="JBJUIK010000013">
    <property type="protein sequence ID" value="KAL3505845.1"/>
    <property type="molecule type" value="Genomic_DNA"/>
</dbReference>
<name>A0ABD2YI27_9GENT</name>
<dbReference type="InterPro" id="IPR050796">
    <property type="entry name" value="SCF_F-box_component"/>
</dbReference>
<dbReference type="PANTHER" id="PTHR31672">
    <property type="entry name" value="BNACNNG10540D PROTEIN"/>
    <property type="match status" value="1"/>
</dbReference>
<dbReference type="Proteomes" id="UP001630127">
    <property type="component" value="Unassembled WGS sequence"/>
</dbReference>
<dbReference type="NCBIfam" id="TIGR01640">
    <property type="entry name" value="F_box_assoc_1"/>
    <property type="match status" value="1"/>
</dbReference>
<feature type="domain" description="F-box associated beta-propeller type 3" evidence="1">
    <location>
        <begin position="8"/>
        <end position="208"/>
    </location>
</feature>